<dbReference type="InterPro" id="IPR001387">
    <property type="entry name" value="Cro/C1-type_HTH"/>
</dbReference>
<accession>A0ABU0KS53</accession>
<dbReference type="InterPro" id="IPR010982">
    <property type="entry name" value="Lambda_DNA-bd_dom_sf"/>
</dbReference>
<keyword evidence="2" id="KW-0238">DNA-binding</keyword>
<evidence type="ECO:0000313" key="3">
    <source>
        <dbReference type="Proteomes" id="UP001242811"/>
    </source>
</evidence>
<sequence>MRTIRLRLNEVMAQRGLTQTQLAELSGVRQAAISEMSRNIREQINIKTLVKIADALEINDISELLSLEYIPQGAKESTEPKKEDR</sequence>
<evidence type="ECO:0000313" key="2">
    <source>
        <dbReference type="EMBL" id="MDQ0492268.1"/>
    </source>
</evidence>
<dbReference type="Proteomes" id="UP001242811">
    <property type="component" value="Unassembled WGS sequence"/>
</dbReference>
<feature type="domain" description="HTH cro/C1-type" evidence="1">
    <location>
        <begin position="8"/>
        <end position="64"/>
    </location>
</feature>
<dbReference type="Gene3D" id="1.10.260.40">
    <property type="entry name" value="lambda repressor-like DNA-binding domains"/>
    <property type="match status" value="1"/>
</dbReference>
<keyword evidence="3" id="KW-1185">Reference proteome</keyword>
<organism evidence="2 3">
    <name type="scientific">Paenibacillus brasilensis</name>
    <dbReference type="NCBI Taxonomy" id="128574"/>
    <lineage>
        <taxon>Bacteria</taxon>
        <taxon>Bacillati</taxon>
        <taxon>Bacillota</taxon>
        <taxon>Bacilli</taxon>
        <taxon>Bacillales</taxon>
        <taxon>Paenibacillaceae</taxon>
        <taxon>Paenibacillus</taxon>
    </lineage>
</organism>
<dbReference type="GO" id="GO:0003677">
    <property type="term" value="F:DNA binding"/>
    <property type="evidence" value="ECO:0007669"/>
    <property type="project" value="UniProtKB-KW"/>
</dbReference>
<dbReference type="SMART" id="SM00530">
    <property type="entry name" value="HTH_XRE"/>
    <property type="match status" value="1"/>
</dbReference>
<dbReference type="Pfam" id="PF13443">
    <property type="entry name" value="HTH_26"/>
    <property type="match status" value="1"/>
</dbReference>
<name>A0ABU0KS53_9BACL</name>
<protein>
    <submittedName>
        <fullName evidence="2">DNA-binding Xre family transcriptional regulator</fullName>
    </submittedName>
</protein>
<dbReference type="SUPFAM" id="SSF47413">
    <property type="entry name" value="lambda repressor-like DNA-binding domains"/>
    <property type="match status" value="1"/>
</dbReference>
<gene>
    <name evidence="2" type="ORF">QOZ95_000415</name>
</gene>
<dbReference type="CDD" id="cd00093">
    <property type="entry name" value="HTH_XRE"/>
    <property type="match status" value="1"/>
</dbReference>
<proteinExistence type="predicted"/>
<evidence type="ECO:0000259" key="1">
    <source>
        <dbReference type="PROSITE" id="PS50943"/>
    </source>
</evidence>
<dbReference type="EMBL" id="JAUSWA010000002">
    <property type="protein sequence ID" value="MDQ0492268.1"/>
    <property type="molecule type" value="Genomic_DNA"/>
</dbReference>
<dbReference type="RefSeq" id="WP_152380000.1">
    <property type="nucleotide sequence ID" value="NZ_CP045298.1"/>
</dbReference>
<reference evidence="2 3" key="1">
    <citation type="submission" date="2023-07" db="EMBL/GenBank/DDBJ databases">
        <title>Genomic Encyclopedia of Type Strains, Phase IV (KMG-IV): sequencing the most valuable type-strain genomes for metagenomic binning, comparative biology and taxonomic classification.</title>
        <authorList>
            <person name="Goeker M."/>
        </authorList>
    </citation>
    <scope>NUCLEOTIDE SEQUENCE [LARGE SCALE GENOMIC DNA]</scope>
    <source>
        <strain evidence="2 3">DSM 14914</strain>
    </source>
</reference>
<dbReference type="PROSITE" id="PS50943">
    <property type="entry name" value="HTH_CROC1"/>
    <property type="match status" value="1"/>
</dbReference>
<comment type="caution">
    <text evidence="2">The sequence shown here is derived from an EMBL/GenBank/DDBJ whole genome shotgun (WGS) entry which is preliminary data.</text>
</comment>